<dbReference type="SUPFAM" id="SSF56300">
    <property type="entry name" value="Metallo-dependent phosphatases"/>
    <property type="match status" value="1"/>
</dbReference>
<protein>
    <recommendedName>
        <fullName evidence="1">Calcineurin-like phosphoesterase domain-containing protein</fullName>
    </recommendedName>
</protein>
<proteinExistence type="predicted"/>
<dbReference type="CDD" id="cd00144">
    <property type="entry name" value="MPP_PPP_family"/>
    <property type="match status" value="1"/>
</dbReference>
<evidence type="ECO:0000259" key="1">
    <source>
        <dbReference type="Pfam" id="PF00149"/>
    </source>
</evidence>
<dbReference type="InterPro" id="IPR004843">
    <property type="entry name" value="Calcineurin-like_PHP"/>
</dbReference>
<accession>A0A3B0TG23</accession>
<dbReference type="InterPro" id="IPR029052">
    <property type="entry name" value="Metallo-depent_PP-like"/>
</dbReference>
<dbReference type="PANTHER" id="PTHR42850:SF4">
    <property type="entry name" value="ZINC-DEPENDENT ENDOPOLYPHOSPHATASE"/>
    <property type="match status" value="1"/>
</dbReference>
<dbReference type="EMBL" id="UOEM01000105">
    <property type="protein sequence ID" value="VAW17555.1"/>
    <property type="molecule type" value="Genomic_DNA"/>
</dbReference>
<dbReference type="PANTHER" id="PTHR42850">
    <property type="entry name" value="METALLOPHOSPHOESTERASE"/>
    <property type="match status" value="1"/>
</dbReference>
<dbReference type="GO" id="GO:0005737">
    <property type="term" value="C:cytoplasm"/>
    <property type="evidence" value="ECO:0007669"/>
    <property type="project" value="TreeGrafter"/>
</dbReference>
<dbReference type="Pfam" id="PF00149">
    <property type="entry name" value="Metallophos"/>
    <property type="match status" value="1"/>
</dbReference>
<name>A0A3B0TG23_9ZZZZ</name>
<feature type="domain" description="Calcineurin-like phosphoesterase" evidence="1">
    <location>
        <begin position="20"/>
        <end position="215"/>
    </location>
</feature>
<dbReference type="GO" id="GO:0008803">
    <property type="term" value="F:bis(5'-nucleosyl)-tetraphosphatase (symmetrical) activity"/>
    <property type="evidence" value="ECO:0007669"/>
    <property type="project" value="TreeGrafter"/>
</dbReference>
<dbReference type="GO" id="GO:0110154">
    <property type="term" value="P:RNA decapping"/>
    <property type="evidence" value="ECO:0007669"/>
    <property type="project" value="TreeGrafter"/>
</dbReference>
<gene>
    <name evidence="2" type="ORF">MNBD_ALPHA09-514</name>
</gene>
<dbReference type="Gene3D" id="3.60.21.10">
    <property type="match status" value="1"/>
</dbReference>
<reference evidence="2" key="1">
    <citation type="submission" date="2018-06" db="EMBL/GenBank/DDBJ databases">
        <authorList>
            <person name="Zhirakovskaya E."/>
        </authorList>
    </citation>
    <scope>NUCLEOTIDE SEQUENCE</scope>
</reference>
<dbReference type="AlphaFoldDB" id="A0A3B0TG23"/>
<dbReference type="GO" id="GO:0016791">
    <property type="term" value="F:phosphatase activity"/>
    <property type="evidence" value="ECO:0007669"/>
    <property type="project" value="TreeGrafter"/>
</dbReference>
<evidence type="ECO:0000313" key="2">
    <source>
        <dbReference type="EMBL" id="VAW17555.1"/>
    </source>
</evidence>
<organism evidence="2">
    <name type="scientific">hydrothermal vent metagenome</name>
    <dbReference type="NCBI Taxonomy" id="652676"/>
    <lineage>
        <taxon>unclassified sequences</taxon>
        <taxon>metagenomes</taxon>
        <taxon>ecological metagenomes</taxon>
    </lineage>
</organism>
<dbReference type="InterPro" id="IPR050126">
    <property type="entry name" value="Ap4A_hydrolase"/>
</dbReference>
<sequence>MPKQKPDNTGEPARLPKGRRLYAIGDIHGTLGLLEDILARIEDDLTARPPKGSAGLVFLGDYIDRGPSSAAVMARLAKLDLGGVDLICLKGNHEEVLQRFLADPVAVWPMWSTCGGAETLRSYGIKPPARFTGQKTIRAASRKLAKAIPKAVTSWLKDLKLSHREGDYLFVHAGVRPDVALKKQNERDLLWIRDDFLTCDKSFGPTIVHGHTPRPEPVVNPNRIGIDTMAYSTGTLTCLVLQKDRRSIIQTGVKGHRPL</sequence>